<reference evidence="2" key="2">
    <citation type="submission" date="2022-09" db="EMBL/GenBank/DDBJ databases">
        <authorList>
            <person name="Sun Q."/>
            <person name="Ohkuma M."/>
        </authorList>
    </citation>
    <scope>NUCLEOTIDE SEQUENCE</scope>
    <source>
        <strain evidence="2">JCM 3093</strain>
    </source>
</reference>
<protein>
    <submittedName>
        <fullName evidence="2">Uncharacterized protein</fullName>
    </submittedName>
</protein>
<name>A0AA37BDS0_9ACTN</name>
<reference evidence="2" key="1">
    <citation type="journal article" date="2014" name="Int. J. Syst. Evol. Microbiol.">
        <title>Complete genome sequence of Corynebacterium casei LMG S-19264T (=DSM 44701T), isolated from a smear-ripened cheese.</title>
        <authorList>
            <consortium name="US DOE Joint Genome Institute (JGI-PGF)"/>
            <person name="Walter F."/>
            <person name="Albersmeier A."/>
            <person name="Kalinowski J."/>
            <person name="Ruckert C."/>
        </authorList>
    </citation>
    <scope>NUCLEOTIDE SEQUENCE</scope>
    <source>
        <strain evidence="2">JCM 3093</strain>
    </source>
</reference>
<sequence>MPCASAFCGKVWMPVDFPGRVVFGVGCEARPGESYAEVDFDDPEGAEALSGYTSRGKTVAAVRAELRRRGLRADHRLLWRYPDGGFADQPVPAGSIEDGWIVAGSRPRSSVAVDLFVILGPGAGPAPDPRKATAPPRWYDAAG</sequence>
<organism evidence="2 3">
    <name type="scientific">Planomonospora parontospora</name>
    <dbReference type="NCBI Taxonomy" id="58119"/>
    <lineage>
        <taxon>Bacteria</taxon>
        <taxon>Bacillati</taxon>
        <taxon>Actinomycetota</taxon>
        <taxon>Actinomycetes</taxon>
        <taxon>Streptosporangiales</taxon>
        <taxon>Streptosporangiaceae</taxon>
        <taxon>Planomonospora</taxon>
    </lineage>
</organism>
<evidence type="ECO:0000313" key="3">
    <source>
        <dbReference type="Proteomes" id="UP000627984"/>
    </source>
</evidence>
<comment type="caution">
    <text evidence="2">The sequence shown here is derived from an EMBL/GenBank/DDBJ whole genome shotgun (WGS) entry which is preliminary data.</text>
</comment>
<accession>A0AA37BDS0</accession>
<dbReference type="RefSeq" id="WP_191893981.1">
    <property type="nucleotide sequence ID" value="NZ_BMQD01000003.1"/>
</dbReference>
<evidence type="ECO:0000313" key="2">
    <source>
        <dbReference type="EMBL" id="GGK55586.1"/>
    </source>
</evidence>
<proteinExistence type="predicted"/>
<feature type="region of interest" description="Disordered" evidence="1">
    <location>
        <begin position="121"/>
        <end position="143"/>
    </location>
</feature>
<dbReference type="Proteomes" id="UP000627984">
    <property type="component" value="Unassembled WGS sequence"/>
</dbReference>
<dbReference type="EMBL" id="BMQD01000003">
    <property type="protein sequence ID" value="GGK55586.1"/>
    <property type="molecule type" value="Genomic_DNA"/>
</dbReference>
<dbReference type="AlphaFoldDB" id="A0AA37BDS0"/>
<evidence type="ECO:0000256" key="1">
    <source>
        <dbReference type="SAM" id="MobiDB-lite"/>
    </source>
</evidence>
<gene>
    <name evidence="2" type="ORF">GCM10010126_13950</name>
</gene>